<dbReference type="AlphaFoldDB" id="A0A2T5EKE1"/>
<dbReference type="Gene3D" id="1.10.3090.10">
    <property type="entry name" value="cca-adding enzyme, domain 2"/>
    <property type="match status" value="1"/>
</dbReference>
<dbReference type="Pfam" id="PF12627">
    <property type="entry name" value="PolyA_pol_RNAbd"/>
    <property type="match status" value="1"/>
</dbReference>
<dbReference type="InterPro" id="IPR012006">
    <property type="entry name" value="CCA_bact"/>
</dbReference>
<keyword evidence="1 13" id="KW-0533">Nickel</keyword>
<comment type="function">
    <text evidence="13">Catalyzes the addition and repair of the essential 3'-terminal CCA sequence in tRNAs without using a nucleic acid template. Adds these three nucleotides in the order of C, C, and A to the tRNA nucleotide-73, using CTP and ATP as substrates and producing inorganic pyrophosphate. tRNA 3'-terminal CCA addition is required both for tRNA processing and repair. Also involved in tRNA surveillance by mediating tandem CCA addition to generate a CCACCA at the 3' terminus of unstable tRNAs. While stable tRNAs receive only 3'-terminal CCA, unstable tRNAs are marked with CCACCA and rapidly degraded.</text>
</comment>
<evidence type="ECO:0000256" key="6">
    <source>
        <dbReference type="ARBA" id="ARBA00022741"/>
    </source>
</evidence>
<sequence length="444" mass="50259">MLAVKSSSDKTFRGDKLQIYDSLPKDNGLQRYLVGGAVRDKLLNIDSYDRDWVVVGSTPQEMENLGFTAVGKDFPVFLHPKTKEEHALARTERKSGSGYTGFECYFAPDVSLEEDLMRRDLTINAIAQDDKGQLYDPYHGQKDLSDRVLRHVSDAFVEDPLRVLRVARFAAKLHHLNFTVAPETMVMMSEIVQSGELAHLTAERVWQEWHKSLSTPHPEVFLSILKECGALAVVLPEIDALFGVPQPEKWHPEIDTGIHTLMVAQQAARLSSSLPVRFAAQVHDLGKGVTPESEWPSHKMHCHTGLKIIKKLCERVRVPNEFRDLALLVCEQHSNIHRAGELKPTTFLKVLNKFDVWRKPDRLNDILLCCQADHAGRKGLEDQPYPQKARFEVVYQAALQVEVKAIIADGFQGKDIREEQEKRRAIAIESALLELADSYTNRSK</sequence>
<keyword evidence="10 13" id="KW-0460">Magnesium</keyword>
<comment type="caution">
    <text evidence="15">The sequence shown here is derived from an EMBL/GenBank/DDBJ whole genome shotgun (WGS) entry which is preliminary data.</text>
</comment>
<dbReference type="SUPFAM" id="SSF81301">
    <property type="entry name" value="Nucleotidyltransferase"/>
    <property type="match status" value="1"/>
</dbReference>
<keyword evidence="9 13" id="KW-0067">ATP-binding</keyword>
<proteinExistence type="inferred from homology"/>
<feature type="binding site" evidence="13">
    <location>
        <position position="165"/>
    </location>
    <ligand>
        <name>ATP</name>
        <dbReference type="ChEBI" id="CHEBI:30616"/>
    </ligand>
</feature>
<dbReference type="GO" id="GO:0016791">
    <property type="term" value="F:phosphatase activity"/>
    <property type="evidence" value="ECO:0007669"/>
    <property type="project" value="UniProtKB-UniRule"/>
</dbReference>
<keyword evidence="2 13" id="KW-0808">Transferase</keyword>
<organism evidence="15 16">
    <name type="scientific">Vibrio splendidus</name>
    <dbReference type="NCBI Taxonomy" id="29497"/>
    <lineage>
        <taxon>Bacteria</taxon>
        <taxon>Pseudomonadati</taxon>
        <taxon>Pseudomonadota</taxon>
        <taxon>Gammaproteobacteria</taxon>
        <taxon>Vibrionales</taxon>
        <taxon>Vibrionaceae</taxon>
        <taxon>Vibrio</taxon>
    </lineage>
</organism>
<accession>A0A2T5EKE1</accession>
<dbReference type="HAMAP" id="MF_01262">
    <property type="entry name" value="CCA_bact_type2"/>
    <property type="match status" value="1"/>
</dbReference>
<comment type="cofactor">
    <cofactor evidence="13">
        <name>Mg(2+)</name>
        <dbReference type="ChEBI" id="CHEBI:18420"/>
    </cofactor>
    <text evidence="13">Magnesium is required for nucleotidyltransferase activity.</text>
</comment>
<dbReference type="GO" id="GO:0000049">
    <property type="term" value="F:tRNA binding"/>
    <property type="evidence" value="ECO:0007669"/>
    <property type="project" value="UniProtKB-UniRule"/>
</dbReference>
<dbReference type="Pfam" id="PF01743">
    <property type="entry name" value="PolyA_pol"/>
    <property type="match status" value="1"/>
</dbReference>
<feature type="binding site" evidence="13">
    <location>
        <position position="39"/>
    </location>
    <ligand>
        <name>CTP</name>
        <dbReference type="ChEBI" id="CHEBI:37563"/>
    </ligand>
</feature>
<dbReference type="SUPFAM" id="SSF81891">
    <property type="entry name" value="Poly A polymerase C-terminal region-like"/>
    <property type="match status" value="1"/>
</dbReference>
<dbReference type="GO" id="GO:0000287">
    <property type="term" value="F:magnesium ion binding"/>
    <property type="evidence" value="ECO:0007669"/>
    <property type="project" value="UniProtKB-UniRule"/>
</dbReference>
<dbReference type="EC" id="2.7.7.72" evidence="13"/>
<gene>
    <name evidence="13" type="primary">cca</name>
    <name evidence="15" type="ORF">CWO07_23925</name>
</gene>
<evidence type="ECO:0000256" key="10">
    <source>
        <dbReference type="ARBA" id="ARBA00022842"/>
    </source>
</evidence>
<evidence type="ECO:0000256" key="8">
    <source>
        <dbReference type="ARBA" id="ARBA00022801"/>
    </source>
</evidence>
<dbReference type="Pfam" id="PF01966">
    <property type="entry name" value="HD"/>
    <property type="match status" value="1"/>
</dbReference>
<feature type="binding site" evidence="13">
    <location>
        <position position="168"/>
    </location>
    <ligand>
        <name>CTP</name>
        <dbReference type="ChEBI" id="CHEBI:37563"/>
    </ligand>
</feature>
<feature type="binding site" evidence="13">
    <location>
        <position position="36"/>
    </location>
    <ligand>
        <name>ATP</name>
        <dbReference type="ChEBI" id="CHEBI:30616"/>
    </ligand>
</feature>
<evidence type="ECO:0000256" key="7">
    <source>
        <dbReference type="ARBA" id="ARBA00022800"/>
    </source>
</evidence>
<feature type="binding site" evidence="13">
    <location>
        <position position="119"/>
    </location>
    <ligand>
        <name>CTP</name>
        <dbReference type="ChEBI" id="CHEBI:37563"/>
    </ligand>
</feature>
<evidence type="ECO:0000256" key="4">
    <source>
        <dbReference type="ARBA" id="ARBA00022695"/>
    </source>
</evidence>
<protein>
    <recommendedName>
        <fullName evidence="13">Multifunctional CCA protein</fullName>
    </recommendedName>
    <domain>
        <recommendedName>
            <fullName evidence="13">CCA-adding enzyme</fullName>
            <ecNumber evidence="13">2.7.7.72</ecNumber>
        </recommendedName>
        <alternativeName>
            <fullName evidence="13">CCA tRNA nucleotidyltransferase</fullName>
        </alternativeName>
        <alternativeName>
            <fullName evidence="13">tRNA CCA-pyrophosphorylase</fullName>
        </alternativeName>
        <alternativeName>
            <fullName evidence="13">tRNA adenylyl-/cytidylyl-transferase</fullName>
        </alternativeName>
        <alternativeName>
            <fullName evidence="13">tRNA nucleotidyltransferase</fullName>
        </alternativeName>
        <alternativeName>
            <fullName evidence="13">tRNA-NT</fullName>
        </alternativeName>
    </domain>
    <domain>
        <recommendedName>
            <fullName evidence="13">2'-nucleotidase</fullName>
            <ecNumber evidence="13">3.1.3.-</ecNumber>
        </recommendedName>
    </domain>
    <domain>
        <recommendedName>
            <fullName evidence="13">2',3'-cyclic phosphodiesterase</fullName>
            <ecNumber evidence="13">3.1.4.-</ecNumber>
        </recommendedName>
    </domain>
    <domain>
        <recommendedName>
            <fullName evidence="13">Phosphatase</fullName>
        </recommendedName>
    </domain>
</protein>
<dbReference type="EC" id="3.1.3.-" evidence="13"/>
<dbReference type="InterPro" id="IPR043519">
    <property type="entry name" value="NT_sf"/>
</dbReference>
<comment type="catalytic activity">
    <reaction evidence="13">
        <text>a tRNA precursor + 2 CTP + ATP = a tRNA with a 3' CCA end + 3 diphosphate</text>
        <dbReference type="Rhea" id="RHEA:14433"/>
        <dbReference type="Rhea" id="RHEA-COMP:10465"/>
        <dbReference type="Rhea" id="RHEA-COMP:10468"/>
        <dbReference type="ChEBI" id="CHEBI:30616"/>
        <dbReference type="ChEBI" id="CHEBI:33019"/>
        <dbReference type="ChEBI" id="CHEBI:37563"/>
        <dbReference type="ChEBI" id="CHEBI:74896"/>
        <dbReference type="ChEBI" id="CHEBI:83071"/>
        <dbReference type="EC" id="2.7.7.72"/>
    </reaction>
</comment>
<evidence type="ECO:0000256" key="9">
    <source>
        <dbReference type="ARBA" id="ARBA00022840"/>
    </source>
</evidence>
<dbReference type="PIRSF" id="PIRSF000813">
    <property type="entry name" value="CCA_bact"/>
    <property type="match status" value="1"/>
</dbReference>
<keyword evidence="11 13" id="KW-0694">RNA-binding</keyword>
<reference evidence="15 16" key="1">
    <citation type="submission" date="2017-11" db="EMBL/GenBank/DDBJ databases">
        <title>Population delineation of vibrios coincides with oyster pathogenicity.</title>
        <authorList>
            <person name="Bruto M."/>
            <person name="Labreuche Y."/>
            <person name="James A."/>
            <person name="Piel D."/>
            <person name="Chenivesse S."/>
            <person name="Petton B."/>
            <person name="Polz M.F."/>
            <person name="Le Roux F."/>
        </authorList>
    </citation>
    <scope>NUCLEOTIDE SEQUENCE [LARGE SCALE GENOMIC DNA]</scope>
    <source>
        <strain evidence="15 16">FF_144</strain>
    </source>
</reference>
<comment type="catalytic activity">
    <reaction evidence="13">
        <text>a tRNA with a 3' CCA end + 2 CTP + ATP = a tRNA with a 3' CCACCA end + 3 diphosphate</text>
        <dbReference type="Rhea" id="RHEA:76235"/>
        <dbReference type="Rhea" id="RHEA-COMP:10468"/>
        <dbReference type="Rhea" id="RHEA-COMP:18655"/>
        <dbReference type="ChEBI" id="CHEBI:30616"/>
        <dbReference type="ChEBI" id="CHEBI:33019"/>
        <dbReference type="ChEBI" id="CHEBI:37563"/>
        <dbReference type="ChEBI" id="CHEBI:83071"/>
        <dbReference type="ChEBI" id="CHEBI:195187"/>
    </reaction>
</comment>
<keyword evidence="8 13" id="KW-0378">Hydrolase</keyword>
<comment type="miscellaneous">
    <text evidence="13">A single active site specifically recognizes both ATP and CTP and is responsible for their addition.</text>
</comment>
<dbReference type="FunFam" id="1.10.3090.10:FF:000001">
    <property type="entry name" value="Multifunctional CCA protein"/>
    <property type="match status" value="1"/>
</dbReference>
<keyword evidence="4 13" id="KW-0548">Nucleotidyltransferase</keyword>
<dbReference type="GO" id="GO:0005524">
    <property type="term" value="F:ATP binding"/>
    <property type="evidence" value="ECO:0007669"/>
    <property type="project" value="UniProtKB-UniRule"/>
</dbReference>
<feature type="binding site" evidence="13">
    <location>
        <position position="165"/>
    </location>
    <ligand>
        <name>CTP</name>
        <dbReference type="ChEBI" id="CHEBI:37563"/>
    </ligand>
</feature>
<dbReference type="RefSeq" id="WP_108188349.1">
    <property type="nucleotide sequence ID" value="NZ_PIFK01000083.1"/>
</dbReference>
<dbReference type="InterPro" id="IPR006674">
    <property type="entry name" value="HD_domain"/>
</dbReference>
<dbReference type="PROSITE" id="PS51831">
    <property type="entry name" value="HD"/>
    <property type="match status" value="1"/>
</dbReference>
<comment type="domain">
    <text evidence="13">Comprises two domains: an N-terminal domain containing the nucleotidyltransferase activity and a C-terminal HD domain associated with both phosphodiesterase and phosphatase activities.</text>
</comment>
<keyword evidence="12 13" id="KW-0511">Multifunctional enzyme</keyword>
<feature type="domain" description="HD" evidence="14">
    <location>
        <begin position="256"/>
        <end position="357"/>
    </location>
</feature>
<feature type="binding site" evidence="13">
    <location>
        <position position="49"/>
    </location>
    <ligand>
        <name>Mg(2+)</name>
        <dbReference type="ChEBI" id="CHEBI:18420"/>
    </ligand>
</feature>
<feature type="binding site" evidence="13">
    <location>
        <position position="168"/>
    </location>
    <ligand>
        <name>ATP</name>
        <dbReference type="ChEBI" id="CHEBI:30616"/>
    </ligand>
</feature>
<dbReference type="GO" id="GO:0004112">
    <property type="term" value="F:cyclic-nucleotide phosphodiesterase activity"/>
    <property type="evidence" value="ECO:0007669"/>
    <property type="project" value="UniProtKB-UniRule"/>
</dbReference>
<dbReference type="EC" id="3.1.4.-" evidence="13"/>
<feature type="binding site" evidence="13">
    <location>
        <position position="119"/>
    </location>
    <ligand>
        <name>ATP</name>
        <dbReference type="ChEBI" id="CHEBI:30616"/>
    </ligand>
</feature>
<keyword evidence="7 13" id="KW-0692">RNA repair</keyword>
<name>A0A2T5EKE1_VIBSP</name>
<evidence type="ECO:0000256" key="1">
    <source>
        <dbReference type="ARBA" id="ARBA00022596"/>
    </source>
</evidence>
<dbReference type="NCBIfam" id="NF008137">
    <property type="entry name" value="PRK10885.1"/>
    <property type="match status" value="1"/>
</dbReference>
<keyword evidence="3 13" id="KW-0819">tRNA processing</keyword>
<dbReference type="InterPro" id="IPR032828">
    <property type="entry name" value="PolyA_RNA-bd"/>
</dbReference>
<feature type="binding site" evidence="13">
    <location>
        <position position="39"/>
    </location>
    <ligand>
        <name>ATP</name>
        <dbReference type="ChEBI" id="CHEBI:30616"/>
    </ligand>
</feature>
<dbReference type="InterPro" id="IPR050124">
    <property type="entry name" value="tRNA_CCA-adding_enzyme"/>
</dbReference>
<dbReference type="PANTHER" id="PTHR47545:SF1">
    <property type="entry name" value="MULTIFUNCTIONAL CCA PROTEIN"/>
    <property type="match status" value="1"/>
</dbReference>
<comment type="cofactor">
    <cofactor evidence="13">
        <name>Ni(2+)</name>
        <dbReference type="ChEBI" id="CHEBI:49786"/>
    </cofactor>
    <text evidence="13">Nickel for phosphatase activity.</text>
</comment>
<dbReference type="GO" id="GO:0042245">
    <property type="term" value="P:RNA repair"/>
    <property type="evidence" value="ECO:0007669"/>
    <property type="project" value="UniProtKB-KW"/>
</dbReference>
<dbReference type="CDD" id="cd00077">
    <property type="entry name" value="HDc"/>
    <property type="match status" value="1"/>
</dbReference>
<dbReference type="GO" id="GO:0004810">
    <property type="term" value="F:CCA tRNA nucleotidyltransferase activity"/>
    <property type="evidence" value="ECO:0007669"/>
    <property type="project" value="UniProtKB-UniRule"/>
</dbReference>
<evidence type="ECO:0000256" key="11">
    <source>
        <dbReference type="ARBA" id="ARBA00022884"/>
    </source>
</evidence>
<evidence type="ECO:0000313" key="16">
    <source>
        <dbReference type="Proteomes" id="UP000244197"/>
    </source>
</evidence>
<evidence type="ECO:0000256" key="13">
    <source>
        <dbReference type="HAMAP-Rule" id="MF_01261"/>
    </source>
</evidence>
<dbReference type="PANTHER" id="PTHR47545">
    <property type="entry name" value="MULTIFUNCTIONAL CCA PROTEIN"/>
    <property type="match status" value="1"/>
</dbReference>
<dbReference type="Gene3D" id="3.30.460.10">
    <property type="entry name" value="Beta Polymerase, domain 2"/>
    <property type="match status" value="1"/>
</dbReference>
<dbReference type="GO" id="GO:0001680">
    <property type="term" value="P:tRNA 3'-terminal CCA addition"/>
    <property type="evidence" value="ECO:0007669"/>
    <property type="project" value="UniProtKB-UniRule"/>
</dbReference>
<dbReference type="InterPro" id="IPR002646">
    <property type="entry name" value="PolA_pol_head_dom"/>
</dbReference>
<feature type="binding site" evidence="13">
    <location>
        <position position="51"/>
    </location>
    <ligand>
        <name>Mg(2+)</name>
        <dbReference type="ChEBI" id="CHEBI:18420"/>
    </ligand>
</feature>
<keyword evidence="6 13" id="KW-0547">Nucleotide-binding</keyword>
<dbReference type="InterPro" id="IPR003607">
    <property type="entry name" value="HD/PDEase_dom"/>
</dbReference>
<comment type="similarity">
    <text evidence="13">Belongs to the tRNA nucleotidyltransferase/poly(A) polymerase family. Bacterial CCA-adding enzyme type 1 subfamily.</text>
</comment>
<keyword evidence="5 13" id="KW-0479">Metal-binding</keyword>
<evidence type="ECO:0000256" key="12">
    <source>
        <dbReference type="ARBA" id="ARBA00023268"/>
    </source>
</evidence>
<evidence type="ECO:0000313" key="15">
    <source>
        <dbReference type="EMBL" id="PTP20811.1"/>
    </source>
</evidence>
<evidence type="ECO:0000256" key="3">
    <source>
        <dbReference type="ARBA" id="ARBA00022694"/>
    </source>
</evidence>
<evidence type="ECO:0000256" key="5">
    <source>
        <dbReference type="ARBA" id="ARBA00022723"/>
    </source>
</evidence>
<feature type="binding site" evidence="13">
    <location>
        <position position="36"/>
    </location>
    <ligand>
        <name>CTP</name>
        <dbReference type="ChEBI" id="CHEBI:37563"/>
    </ligand>
</feature>
<dbReference type="Proteomes" id="UP000244197">
    <property type="component" value="Unassembled WGS sequence"/>
</dbReference>
<dbReference type="CDD" id="cd05398">
    <property type="entry name" value="NT_ClassII-CCAase"/>
    <property type="match status" value="1"/>
</dbReference>
<dbReference type="EMBL" id="PIFK01000083">
    <property type="protein sequence ID" value="PTP20811.1"/>
    <property type="molecule type" value="Genomic_DNA"/>
</dbReference>
<dbReference type="HAMAP" id="MF_01261">
    <property type="entry name" value="CCA_bact_type1"/>
    <property type="match status" value="1"/>
</dbReference>
<evidence type="ECO:0000259" key="14">
    <source>
        <dbReference type="PROSITE" id="PS51831"/>
    </source>
</evidence>
<dbReference type="GO" id="GO:0160016">
    <property type="term" value="F:CCACCA tRNA nucleotidyltransferase activity"/>
    <property type="evidence" value="ECO:0007669"/>
    <property type="project" value="RHEA"/>
</dbReference>
<comment type="subunit">
    <text evidence="13">Monomer. Can also form homodimers and oligomers.</text>
</comment>
<evidence type="ECO:0000256" key="2">
    <source>
        <dbReference type="ARBA" id="ARBA00022679"/>
    </source>
</evidence>